<evidence type="ECO:0000313" key="7">
    <source>
        <dbReference type="EMBL" id="QOY34343.1"/>
    </source>
</evidence>
<dbReference type="Gene3D" id="2.40.30.130">
    <property type="match status" value="1"/>
</dbReference>
<accession>A0A1S2M812</accession>
<sequence>MTKKIFENDPYMKECSAIVQNKKIINGATWITLDQTIFYPEGGGQPSDFGFIDGVPVVDVQLIDNELLHKVDGVVERNRVKLHIDYERRFDHMQQHTGQHLLSAVWLELFGINTLSFHLGKDMCTIDLNANELNDEQIRQVELKVTQYIVENRPIENYILPYEEVEYDKLAKLKERPAFVRLIEIDGIDTSACCGTHVTMLGELGLLKIVGWEKYKQNVRLSFICGLRAYSYFQEVFTAVNEVSKKLNISPALVTERFPNFFQGYQTLKKNYQKLYEKEVHQEAINLINEATNNVVECSWEEKTLQEMKDLAKIIIEVGDKVVIFHNTTQKTWIFASSTSQLFNVSTCIKVLKESFGGKGGGNPVFGQWIGEVDDRHWNELKKQLLNE</sequence>
<dbReference type="Proteomes" id="UP000180175">
    <property type="component" value="Chromosome"/>
</dbReference>
<dbReference type="RefSeq" id="WP_071316577.1">
    <property type="nucleotide sequence ID" value="NZ_CP063356.2"/>
</dbReference>
<keyword evidence="3" id="KW-0479">Metal-binding</keyword>
<evidence type="ECO:0000313" key="8">
    <source>
        <dbReference type="Proteomes" id="UP000180175"/>
    </source>
</evidence>
<dbReference type="EMBL" id="CP063356">
    <property type="protein sequence ID" value="QOY34343.1"/>
    <property type="molecule type" value="Genomic_DNA"/>
</dbReference>
<dbReference type="KEGG" id="aia:AWH56_016620"/>
<proteinExistence type="predicted"/>
<reference evidence="7 8" key="2">
    <citation type="journal article" date="2017" name="Genome Announc.">
        <title>Draft Genome Sequences of Four Alkaliphilic Bacteria Belonging to the Anaerobacillus Genus.</title>
        <authorList>
            <person name="Bassil N.M."/>
            <person name="Lloyd J.R."/>
        </authorList>
    </citation>
    <scope>NUCLEOTIDE SEQUENCE [LARGE SCALE GENOMIC DNA]</scope>
    <source>
        <strain evidence="7 8">NB2006</strain>
    </source>
</reference>
<dbReference type="AlphaFoldDB" id="A0A1S2M812"/>
<dbReference type="GO" id="GO:0005737">
    <property type="term" value="C:cytoplasm"/>
    <property type="evidence" value="ECO:0007669"/>
    <property type="project" value="UniProtKB-SubCell"/>
</dbReference>
<name>A0A1S2M812_9BACI</name>
<dbReference type="InterPro" id="IPR009000">
    <property type="entry name" value="Transl_B-barrel_sf"/>
</dbReference>
<organism evidence="6 8">
    <name type="scientific">Anaerobacillus isosaccharinicus</name>
    <dbReference type="NCBI Taxonomy" id="1532552"/>
    <lineage>
        <taxon>Bacteria</taxon>
        <taxon>Bacillati</taxon>
        <taxon>Bacillota</taxon>
        <taxon>Bacilli</taxon>
        <taxon>Bacillales</taxon>
        <taxon>Bacillaceae</taxon>
        <taxon>Anaerobacillus</taxon>
    </lineage>
</organism>
<dbReference type="PROSITE" id="PS50860">
    <property type="entry name" value="AA_TRNA_LIGASE_II_ALA"/>
    <property type="match status" value="1"/>
</dbReference>
<dbReference type="SMART" id="SM00863">
    <property type="entry name" value="tRNA_SAD"/>
    <property type="match status" value="1"/>
</dbReference>
<keyword evidence="8" id="KW-1185">Reference proteome</keyword>
<comment type="subcellular location">
    <subcellularLocation>
        <location evidence="2">Cytoplasm</location>
    </subcellularLocation>
</comment>
<dbReference type="GO" id="GO:0005524">
    <property type="term" value="F:ATP binding"/>
    <property type="evidence" value="ECO:0007669"/>
    <property type="project" value="InterPro"/>
</dbReference>
<dbReference type="InterPro" id="IPR018165">
    <property type="entry name" value="Ala-tRNA-synth_IIc_core"/>
</dbReference>
<protein>
    <submittedName>
        <fullName evidence="7">Alanyl-tRNA editing protein</fullName>
    </submittedName>
</protein>
<dbReference type="InterPro" id="IPR012947">
    <property type="entry name" value="tRNA_SAD"/>
</dbReference>
<dbReference type="GO" id="GO:0006419">
    <property type="term" value="P:alanyl-tRNA aminoacylation"/>
    <property type="evidence" value="ECO:0007669"/>
    <property type="project" value="InterPro"/>
</dbReference>
<reference evidence="7 8" key="3">
    <citation type="journal article" date="2019" name="Int. J. Syst. Evol. Microbiol.">
        <title>Anaerobacillus isosaccharinicus sp. nov., an alkaliphilic bacterium which degrades isosaccharinic acid.</title>
        <authorList>
            <person name="Bassil N.M."/>
            <person name="Lloyd J.R."/>
        </authorList>
    </citation>
    <scope>NUCLEOTIDE SEQUENCE [LARGE SCALE GENOMIC DNA]</scope>
    <source>
        <strain evidence="7 8">NB2006</strain>
    </source>
</reference>
<dbReference type="PANTHER" id="PTHR43462">
    <property type="entry name" value="ALANYL-TRNA EDITING PROTEIN"/>
    <property type="match status" value="1"/>
</dbReference>
<evidence type="ECO:0000256" key="3">
    <source>
        <dbReference type="ARBA" id="ARBA00022723"/>
    </source>
</evidence>
<dbReference type="GO" id="GO:0002161">
    <property type="term" value="F:aminoacyl-tRNA deacylase activity"/>
    <property type="evidence" value="ECO:0007669"/>
    <property type="project" value="UniProtKB-ARBA"/>
</dbReference>
<keyword evidence="4" id="KW-0862">Zinc</keyword>
<evidence type="ECO:0000256" key="1">
    <source>
        <dbReference type="ARBA" id="ARBA00001947"/>
    </source>
</evidence>
<comment type="cofactor">
    <cofactor evidence="1">
        <name>Zn(2+)</name>
        <dbReference type="ChEBI" id="CHEBI:29105"/>
    </cofactor>
</comment>
<dbReference type="GO" id="GO:0003676">
    <property type="term" value="F:nucleic acid binding"/>
    <property type="evidence" value="ECO:0007669"/>
    <property type="project" value="InterPro"/>
</dbReference>
<dbReference type="InterPro" id="IPR051335">
    <property type="entry name" value="Alanyl-tRNA_Editing_Enzymes"/>
</dbReference>
<dbReference type="SUPFAM" id="SSF55186">
    <property type="entry name" value="ThrRS/AlaRS common domain"/>
    <property type="match status" value="1"/>
</dbReference>
<dbReference type="EMBL" id="LQXD01000068">
    <property type="protein sequence ID" value="OIJ20640.1"/>
    <property type="molecule type" value="Genomic_DNA"/>
</dbReference>
<dbReference type="OrthoDB" id="9812949at2"/>
<reference evidence="7" key="4">
    <citation type="submission" date="2020-10" db="EMBL/GenBank/DDBJ databases">
        <authorList>
            <person name="Bassil N.M."/>
            <person name="Lloyd J.R."/>
        </authorList>
    </citation>
    <scope>NUCLEOTIDE SEQUENCE</scope>
    <source>
        <strain evidence="7">NB2006</strain>
    </source>
</reference>
<dbReference type="Gene3D" id="3.30.980.10">
    <property type="entry name" value="Threonyl-trna Synthetase, Chain A, domain 2"/>
    <property type="match status" value="1"/>
</dbReference>
<dbReference type="Gene3D" id="3.10.310.40">
    <property type="match status" value="1"/>
</dbReference>
<feature type="domain" description="Alanyl-transfer RNA synthetases family profile" evidence="5">
    <location>
        <begin position="1"/>
        <end position="235"/>
    </location>
</feature>
<dbReference type="GO" id="GO:0046872">
    <property type="term" value="F:metal ion binding"/>
    <property type="evidence" value="ECO:0007669"/>
    <property type="project" value="UniProtKB-KW"/>
</dbReference>
<dbReference type="Pfam" id="PF07973">
    <property type="entry name" value="tRNA_SAD"/>
    <property type="match status" value="1"/>
</dbReference>
<gene>
    <name evidence="7" type="ORF">AWH56_016620</name>
    <name evidence="6" type="ORF">AWH56_07670</name>
</gene>
<evidence type="ECO:0000259" key="5">
    <source>
        <dbReference type="PROSITE" id="PS50860"/>
    </source>
</evidence>
<dbReference type="SUPFAM" id="SSF50447">
    <property type="entry name" value="Translation proteins"/>
    <property type="match status" value="1"/>
</dbReference>
<evidence type="ECO:0000256" key="2">
    <source>
        <dbReference type="ARBA" id="ARBA00004496"/>
    </source>
</evidence>
<dbReference type="GO" id="GO:0004813">
    <property type="term" value="F:alanine-tRNA ligase activity"/>
    <property type="evidence" value="ECO:0007669"/>
    <property type="project" value="InterPro"/>
</dbReference>
<reference evidence="6 8" key="1">
    <citation type="submission" date="2016-10" db="EMBL/GenBank/DDBJ databases">
        <title>Draft genome sequences of four alkaliphilic bacteria belonging to the Anaerobacillus genus.</title>
        <authorList>
            <person name="Bassil N.M."/>
            <person name="Lloyd J.R."/>
        </authorList>
    </citation>
    <scope>NUCLEOTIDE SEQUENCE [LARGE SCALE GENOMIC DNA]</scope>
    <source>
        <strain evidence="6 8">NB2006</strain>
    </source>
</reference>
<evidence type="ECO:0000313" key="6">
    <source>
        <dbReference type="EMBL" id="OIJ20640.1"/>
    </source>
</evidence>
<dbReference type="InterPro" id="IPR018163">
    <property type="entry name" value="Thr/Ala-tRNA-synth_IIc_edit"/>
</dbReference>
<dbReference type="PANTHER" id="PTHR43462:SF1">
    <property type="entry name" value="ALANYL-TRNA EDITING PROTEIN AARSD1"/>
    <property type="match status" value="1"/>
</dbReference>
<evidence type="ECO:0000256" key="4">
    <source>
        <dbReference type="ARBA" id="ARBA00022833"/>
    </source>
</evidence>